<dbReference type="GO" id="GO:0000160">
    <property type="term" value="P:phosphorelay signal transduction system"/>
    <property type="evidence" value="ECO:0007669"/>
    <property type="project" value="UniProtKB-KW"/>
</dbReference>
<dbReference type="PANTHER" id="PTHR24421:SF61">
    <property type="entry name" value="OXYGEN SENSOR HISTIDINE KINASE NREB"/>
    <property type="match status" value="1"/>
</dbReference>
<dbReference type="EMBL" id="PVMZ01000030">
    <property type="protein sequence ID" value="PRX12064.1"/>
    <property type="molecule type" value="Genomic_DNA"/>
</dbReference>
<dbReference type="PANTHER" id="PTHR24421">
    <property type="entry name" value="NITRATE/NITRITE SENSOR PROTEIN NARX-RELATED"/>
    <property type="match status" value="1"/>
</dbReference>
<keyword evidence="2 6" id="KW-0418">Kinase</keyword>
<feature type="transmembrane region" description="Helical" evidence="4">
    <location>
        <begin position="385"/>
        <end position="406"/>
    </location>
</feature>
<reference evidence="6 7" key="1">
    <citation type="submission" date="2018-03" db="EMBL/GenBank/DDBJ databases">
        <title>Genomic Encyclopedia of Archaeal and Bacterial Type Strains, Phase II (KMG-II): from individual species to whole genera.</title>
        <authorList>
            <person name="Goeker M."/>
        </authorList>
    </citation>
    <scope>NUCLEOTIDE SEQUENCE [LARGE SCALE GENOMIC DNA]</scope>
    <source>
        <strain evidence="6 7">DSM 43146</strain>
    </source>
</reference>
<protein>
    <submittedName>
        <fullName evidence="6">Histidine kinase/DNA gyrase B/HSP90-like ATPase</fullName>
    </submittedName>
</protein>
<name>A0A2T0JWH3_9ACTN</name>
<dbReference type="Pfam" id="PF02518">
    <property type="entry name" value="HATPase_c"/>
    <property type="match status" value="1"/>
</dbReference>
<keyword evidence="1" id="KW-0808">Transferase</keyword>
<comment type="caution">
    <text evidence="6">The sequence shown here is derived from an EMBL/GenBank/DDBJ whole genome shotgun (WGS) entry which is preliminary data.</text>
</comment>
<evidence type="ECO:0000256" key="3">
    <source>
        <dbReference type="ARBA" id="ARBA00023012"/>
    </source>
</evidence>
<keyword evidence="4" id="KW-0472">Membrane</keyword>
<dbReference type="Proteomes" id="UP000239415">
    <property type="component" value="Unassembled WGS sequence"/>
</dbReference>
<proteinExistence type="predicted"/>
<feature type="transmembrane region" description="Helical" evidence="4">
    <location>
        <begin position="426"/>
        <end position="446"/>
    </location>
</feature>
<feature type="transmembrane region" description="Helical" evidence="4">
    <location>
        <begin position="72"/>
        <end position="94"/>
    </location>
</feature>
<dbReference type="CDD" id="cd16917">
    <property type="entry name" value="HATPase_UhpB-NarQ-NarX-like"/>
    <property type="match status" value="1"/>
</dbReference>
<evidence type="ECO:0000256" key="4">
    <source>
        <dbReference type="SAM" id="Phobius"/>
    </source>
</evidence>
<dbReference type="InterPro" id="IPR003594">
    <property type="entry name" value="HATPase_dom"/>
</dbReference>
<dbReference type="GO" id="GO:0016301">
    <property type="term" value="F:kinase activity"/>
    <property type="evidence" value="ECO:0007669"/>
    <property type="project" value="UniProtKB-KW"/>
</dbReference>
<evidence type="ECO:0000256" key="2">
    <source>
        <dbReference type="ARBA" id="ARBA00022777"/>
    </source>
</evidence>
<gene>
    <name evidence="6" type="ORF">CLV67_13089</name>
</gene>
<sequence length="647" mass="66172">MITTMDVRWRIALAGLGGALVIAVAAPRHMFGSMLMPVSMSRPEFHGLGWAMAATPVLVTLAGLLLARWWPYLLMAAGLLVTPLVAYDLVPVLVPTKLLLVANLVPYPLALAGLLGGAQSLVLRRHPGLGSVVAGLSVGSVLFVSALRGAEWSRTADALPWFAVLLVLGLIALVPALLGLRRGDPEAVAPAGTPWWGRRLVLAVIGAGAVSVDIPLALLGTDRLAGLLDVSGSSLQRNPAATAAVIGAIGLVLTAVLAAAAGLWALAGTLTAGALLVGLSAPMLLAVSVFGYDRRLGVIGALAGVVIGAGVAVTRWRVAGGVVLSTGAAVAAYLAHSATGGEPQKLIEQRSYVAALVLIVFLAAAGTAVSGAIAPVLAPRGSVPVVLGPLVVALMTNGLRTVQVTYQDVPGGYSGLLLPARNVSTSALLLLGAAAGLAGIGVAQYLTERWAERKRAEQIRKEAAEAERERLARPIHDGVLQVLAMVKRGEAGSELAALAGEQEAALRNLLRGGGSLARTAKEDLDLNAALALPGVQLSAPATAVMLPGRAGDELVAAVQAALDNVRRHAGEGVRVWILLEDEGDGVRVTVRDDGAGFAPGRLAEAESDGRLGVAQSMRGRITDLGGTTTIHSAPGQGTEVEFWVPRS</sequence>
<dbReference type="InterPro" id="IPR050482">
    <property type="entry name" value="Sensor_HK_TwoCompSys"/>
</dbReference>
<dbReference type="AlphaFoldDB" id="A0A2T0JWH3"/>
<dbReference type="SUPFAM" id="SSF55874">
    <property type="entry name" value="ATPase domain of HSP90 chaperone/DNA topoisomerase II/histidine kinase"/>
    <property type="match status" value="1"/>
</dbReference>
<dbReference type="Gene3D" id="3.30.565.10">
    <property type="entry name" value="Histidine kinase-like ATPase, C-terminal domain"/>
    <property type="match status" value="1"/>
</dbReference>
<dbReference type="RefSeq" id="WP_239166355.1">
    <property type="nucleotide sequence ID" value="NZ_BOMO01000059.1"/>
</dbReference>
<organism evidence="6 7">
    <name type="scientific">Actinoplanes italicus</name>
    <dbReference type="NCBI Taxonomy" id="113567"/>
    <lineage>
        <taxon>Bacteria</taxon>
        <taxon>Bacillati</taxon>
        <taxon>Actinomycetota</taxon>
        <taxon>Actinomycetes</taxon>
        <taxon>Micromonosporales</taxon>
        <taxon>Micromonosporaceae</taxon>
        <taxon>Actinoplanes</taxon>
    </lineage>
</organism>
<feature type="transmembrane region" description="Helical" evidence="4">
    <location>
        <begin position="159"/>
        <end position="180"/>
    </location>
</feature>
<dbReference type="InterPro" id="IPR036890">
    <property type="entry name" value="HATPase_C_sf"/>
</dbReference>
<evidence type="ECO:0000256" key="1">
    <source>
        <dbReference type="ARBA" id="ARBA00022679"/>
    </source>
</evidence>
<feature type="transmembrane region" description="Helical" evidence="4">
    <location>
        <begin position="129"/>
        <end position="147"/>
    </location>
</feature>
<feature type="transmembrane region" description="Helical" evidence="4">
    <location>
        <begin position="321"/>
        <end position="339"/>
    </location>
</feature>
<accession>A0A2T0JWH3</accession>
<feature type="transmembrane region" description="Helical" evidence="4">
    <location>
        <begin position="296"/>
        <end position="314"/>
    </location>
</feature>
<feature type="transmembrane region" description="Helical" evidence="4">
    <location>
        <begin position="351"/>
        <end position="378"/>
    </location>
</feature>
<keyword evidence="7" id="KW-1185">Reference proteome</keyword>
<feature type="transmembrane region" description="Helical" evidence="4">
    <location>
        <begin position="200"/>
        <end position="220"/>
    </location>
</feature>
<feature type="transmembrane region" description="Helical" evidence="4">
    <location>
        <begin position="273"/>
        <end position="290"/>
    </location>
</feature>
<evidence type="ECO:0000313" key="7">
    <source>
        <dbReference type="Proteomes" id="UP000239415"/>
    </source>
</evidence>
<keyword evidence="4" id="KW-0812">Transmembrane</keyword>
<evidence type="ECO:0000259" key="5">
    <source>
        <dbReference type="Pfam" id="PF02518"/>
    </source>
</evidence>
<dbReference type="Gene3D" id="1.20.5.1930">
    <property type="match status" value="1"/>
</dbReference>
<feature type="transmembrane region" description="Helical" evidence="4">
    <location>
        <begin position="49"/>
        <end position="67"/>
    </location>
</feature>
<feature type="domain" description="Histidine kinase/HSP90-like ATPase" evidence="5">
    <location>
        <begin position="552"/>
        <end position="646"/>
    </location>
</feature>
<feature type="transmembrane region" description="Helical" evidence="4">
    <location>
        <begin position="100"/>
        <end position="122"/>
    </location>
</feature>
<keyword evidence="4" id="KW-1133">Transmembrane helix</keyword>
<evidence type="ECO:0000313" key="6">
    <source>
        <dbReference type="EMBL" id="PRX12064.1"/>
    </source>
</evidence>
<keyword evidence="3" id="KW-0902">Two-component regulatory system</keyword>
<feature type="transmembrane region" description="Helical" evidence="4">
    <location>
        <begin position="240"/>
        <end position="266"/>
    </location>
</feature>